<dbReference type="InterPro" id="IPR006439">
    <property type="entry name" value="HAD-SF_hydro_IA"/>
</dbReference>
<dbReference type="SFLD" id="SFLDS00003">
    <property type="entry name" value="Haloacid_Dehalogenase"/>
    <property type="match status" value="1"/>
</dbReference>
<dbReference type="InterPro" id="IPR036412">
    <property type="entry name" value="HAD-like_sf"/>
</dbReference>
<evidence type="ECO:0008006" key="3">
    <source>
        <dbReference type="Google" id="ProtNLM"/>
    </source>
</evidence>
<proteinExistence type="predicted"/>
<reference evidence="1" key="1">
    <citation type="submission" date="2024-02" db="EMBL/GenBank/DDBJ databases">
        <authorList>
            <consortium name="ELIXIR-Norway"/>
            <consortium name="Elixir Norway"/>
        </authorList>
    </citation>
    <scope>NUCLEOTIDE SEQUENCE</scope>
</reference>
<dbReference type="Pfam" id="PF00702">
    <property type="entry name" value="Hydrolase"/>
    <property type="match status" value="1"/>
</dbReference>
<evidence type="ECO:0000313" key="1">
    <source>
        <dbReference type="EMBL" id="CAK9225400.1"/>
    </source>
</evidence>
<dbReference type="SUPFAM" id="SSF56784">
    <property type="entry name" value="HAD-like"/>
    <property type="match status" value="1"/>
</dbReference>
<dbReference type="SFLD" id="SFLDG01132">
    <property type="entry name" value="C1.5.3:_5'-Nucleotidase_Like"/>
    <property type="match status" value="1"/>
</dbReference>
<dbReference type="Gene3D" id="3.40.50.1000">
    <property type="entry name" value="HAD superfamily/HAD-like"/>
    <property type="match status" value="1"/>
</dbReference>
<keyword evidence="2" id="KW-1185">Reference proteome</keyword>
<dbReference type="PANTHER" id="PTHR12725:SF117">
    <property type="entry name" value="HALOACID DEHALOGENASE-LIKE HYDROLASE"/>
    <property type="match status" value="1"/>
</dbReference>
<accession>A0ABP0ULW9</accession>
<evidence type="ECO:0000313" key="2">
    <source>
        <dbReference type="Proteomes" id="UP001497512"/>
    </source>
</evidence>
<dbReference type="NCBIfam" id="TIGR01509">
    <property type="entry name" value="HAD-SF-IA-v3"/>
    <property type="match status" value="1"/>
</dbReference>
<name>A0ABP0ULW9_9BRYO</name>
<dbReference type="Proteomes" id="UP001497512">
    <property type="component" value="Chromosome 5"/>
</dbReference>
<organism evidence="1 2">
    <name type="scientific">Sphagnum troendelagicum</name>
    <dbReference type="NCBI Taxonomy" id="128251"/>
    <lineage>
        <taxon>Eukaryota</taxon>
        <taxon>Viridiplantae</taxon>
        <taxon>Streptophyta</taxon>
        <taxon>Embryophyta</taxon>
        <taxon>Bryophyta</taxon>
        <taxon>Sphagnophytina</taxon>
        <taxon>Sphagnopsida</taxon>
        <taxon>Sphagnales</taxon>
        <taxon>Sphagnaceae</taxon>
        <taxon>Sphagnum</taxon>
    </lineage>
</organism>
<dbReference type="InterPro" id="IPR010237">
    <property type="entry name" value="Pyr-5-nucltdase"/>
</dbReference>
<gene>
    <name evidence="1" type="ORF">CSSPTR1EN2_LOCUS17514</name>
</gene>
<dbReference type="NCBIfam" id="TIGR01993">
    <property type="entry name" value="Pyr-5-nucltdase"/>
    <property type="match status" value="1"/>
</dbReference>
<dbReference type="PANTHER" id="PTHR12725">
    <property type="entry name" value="HALOACID DEHALOGENASE-LIKE HYDROLASE"/>
    <property type="match status" value="1"/>
</dbReference>
<dbReference type="CDD" id="cd02604">
    <property type="entry name" value="HAD_5NT"/>
    <property type="match status" value="1"/>
</dbReference>
<dbReference type="InterPro" id="IPR023214">
    <property type="entry name" value="HAD_sf"/>
</dbReference>
<dbReference type="Gene3D" id="1.10.150.450">
    <property type="match status" value="1"/>
</dbReference>
<dbReference type="SFLD" id="SFLDG01129">
    <property type="entry name" value="C1.5:_HAD__Beta-PGM__Phosphata"/>
    <property type="match status" value="1"/>
</dbReference>
<dbReference type="EMBL" id="OZ019897">
    <property type="protein sequence ID" value="CAK9225400.1"/>
    <property type="molecule type" value="Genomic_DNA"/>
</dbReference>
<protein>
    <recommendedName>
        <fullName evidence="3">Pyrimidine 5-nucleotidase</fullName>
    </recommendedName>
</protein>
<sequence>MTLKDAAQGSGAFETDEDCARYEAILFDLDDTLYPLSSGLAAACRQNIEAYMVQKLGIDIHEVPALCTRLYKTYGTSMAGLWAEGWRFDQDDFHRFVHGRLPYQLLRPDPFLRNLILSMPQRKFIFTNADAVHAEIVLKKLGLEDCFEGIICFETINRHPEFAKDQHSDSDVAASQPLIVCKPSQEAMRRAILLAEVDPAKTLYFDDSVRNIAGGKAAGLHTVLVGNSVKCEGADHAITSIHNVKEAIPEIWAEPHFFTELRLSSNAVALETMA</sequence>